<keyword evidence="4" id="KW-1185">Reference proteome</keyword>
<dbReference type="AlphaFoldDB" id="A0A0J6C004"/>
<dbReference type="EMBL" id="CP016440">
    <property type="protein sequence ID" value="ANY15287.1"/>
    <property type="molecule type" value="Genomic_DNA"/>
</dbReference>
<protein>
    <recommendedName>
        <fullName evidence="5">DUF1127 domain-containing protein</fullName>
    </recommendedName>
</protein>
<evidence type="ECO:0000313" key="4">
    <source>
        <dbReference type="Proteomes" id="UP000092950"/>
    </source>
</evidence>
<gene>
    <name evidence="1" type="ORF">BBN53_04895</name>
    <name evidence="2" type="ORF">ERS370011_00757</name>
</gene>
<evidence type="ECO:0000313" key="2">
    <source>
        <dbReference type="EMBL" id="CUI48685.1"/>
    </source>
</evidence>
<name>A0A0J6C004_9BORD</name>
<dbReference type="OrthoDB" id="678039at28216"/>
<sequence length="66" mass="7544">MNDSTLPAPAIRPGIWRLCLAWLRGQGASVEELDSHMLKDMGLQASLQHDIERLRFLQGTHHPQIW</sequence>
<organism evidence="2 3">
    <name type="scientific">Bordetella pseudohinzii</name>
    <dbReference type="NCBI Taxonomy" id="1331258"/>
    <lineage>
        <taxon>Bacteria</taxon>
        <taxon>Pseudomonadati</taxon>
        <taxon>Pseudomonadota</taxon>
        <taxon>Betaproteobacteria</taxon>
        <taxon>Burkholderiales</taxon>
        <taxon>Alcaligenaceae</taxon>
        <taxon>Bordetella</taxon>
    </lineage>
</organism>
<reference evidence="2 3" key="1">
    <citation type="submission" date="2015-09" db="EMBL/GenBank/DDBJ databases">
        <authorList>
            <person name="Jackson K.R."/>
            <person name="Lunt B.L."/>
            <person name="Fisher J.N.B."/>
            <person name="Gardner A.V."/>
            <person name="Bailey M.E."/>
            <person name="Deus L.M."/>
            <person name="Earl A.S."/>
            <person name="Gibby P.D."/>
            <person name="Hartmann K.A."/>
            <person name="Liu J.E."/>
            <person name="Manci A.M."/>
            <person name="Nielsen D.A."/>
            <person name="Solomon M.B."/>
            <person name="Breakwell D.P."/>
            <person name="Burnett S.H."/>
            <person name="Grose J.H."/>
        </authorList>
    </citation>
    <scope>NUCLEOTIDE SEQUENCE [LARGE SCALE GENOMIC DNA]</scope>
    <source>
        <strain evidence="2 3">2789STDY5608636</strain>
    </source>
</reference>
<dbReference type="RefSeq" id="WP_043214766.1">
    <property type="nucleotide sequence ID" value="NZ_CAJGUP010000163.1"/>
</dbReference>
<proteinExistence type="predicted"/>
<dbReference type="EMBL" id="CYTV01000002">
    <property type="protein sequence ID" value="CUI48685.1"/>
    <property type="molecule type" value="Genomic_DNA"/>
</dbReference>
<evidence type="ECO:0008006" key="5">
    <source>
        <dbReference type="Google" id="ProtNLM"/>
    </source>
</evidence>
<dbReference type="KEGG" id="bpdz:BBN53_04895"/>
<accession>A0A0J6C004</accession>
<evidence type="ECO:0000313" key="3">
    <source>
        <dbReference type="Proteomes" id="UP000053096"/>
    </source>
</evidence>
<dbReference type="Proteomes" id="UP000092950">
    <property type="component" value="Chromosome"/>
</dbReference>
<reference evidence="1 4" key="2">
    <citation type="submission" date="2016-07" db="EMBL/GenBank/DDBJ databases">
        <title>Complete genome sequences of Bordetella pseudohinzii.</title>
        <authorList>
            <person name="Spilker T."/>
            <person name="Darrah R."/>
            <person name="LiPuma J.J."/>
        </authorList>
    </citation>
    <scope>NUCLEOTIDE SEQUENCE [LARGE SCALE GENOMIC DNA]</scope>
    <source>
        <strain evidence="1 4">HI4681</strain>
    </source>
</reference>
<evidence type="ECO:0000313" key="1">
    <source>
        <dbReference type="EMBL" id="ANY15287.1"/>
    </source>
</evidence>
<accession>A0A0M7D5F0</accession>
<dbReference type="Proteomes" id="UP000053096">
    <property type="component" value="Unassembled WGS sequence"/>
</dbReference>